<feature type="compositionally biased region" description="Basic and acidic residues" evidence="8">
    <location>
        <begin position="678"/>
        <end position="689"/>
    </location>
</feature>
<dbReference type="FunFam" id="3.30.70.270:FF:000020">
    <property type="entry name" value="Transposon Tf2-6 polyprotein-like Protein"/>
    <property type="match status" value="1"/>
</dbReference>
<keyword evidence="2" id="KW-0808">Transferase</keyword>
<dbReference type="GeneID" id="111351609"/>
<dbReference type="Gene3D" id="3.10.20.370">
    <property type="match status" value="1"/>
</dbReference>
<feature type="region of interest" description="Disordered" evidence="8">
    <location>
        <begin position="96"/>
        <end position="132"/>
    </location>
</feature>
<dbReference type="PANTHER" id="PTHR37984:SF5">
    <property type="entry name" value="PROTEIN NYNRIN-LIKE"/>
    <property type="match status" value="1"/>
</dbReference>
<keyword evidence="7" id="KW-0695">RNA-directed DNA polymerase</keyword>
<gene>
    <name evidence="11" type="primary">LOC111351609</name>
</gene>
<keyword evidence="10" id="KW-1185">Reference proteome</keyword>
<dbReference type="GO" id="GO:0042575">
    <property type="term" value="C:DNA polymerase complex"/>
    <property type="evidence" value="ECO:0007669"/>
    <property type="project" value="UniProtKB-ARBA"/>
</dbReference>
<dbReference type="GO" id="GO:0015074">
    <property type="term" value="P:DNA integration"/>
    <property type="evidence" value="ECO:0007669"/>
    <property type="project" value="InterPro"/>
</dbReference>
<keyword evidence="5" id="KW-0255">Endonuclease</keyword>
<dbReference type="CDD" id="cd09274">
    <property type="entry name" value="RNase_HI_RT_Ty3"/>
    <property type="match status" value="1"/>
</dbReference>
<dbReference type="SUPFAM" id="SSF56672">
    <property type="entry name" value="DNA/RNA polymerases"/>
    <property type="match status" value="1"/>
</dbReference>
<dbReference type="FunFam" id="1.10.340.70:FF:000001">
    <property type="entry name" value="Retrovirus-related Pol polyprotein from transposon gypsy-like Protein"/>
    <property type="match status" value="1"/>
</dbReference>
<dbReference type="InterPro" id="IPR001584">
    <property type="entry name" value="Integrase_cat-core"/>
</dbReference>
<sequence>MSDTNIDMSCDPANPRRSLVSGPASVKYVTEDCTGVGDQAPATVNTTGSTTKKLTQQVFHPSLFIARPRSSSLENIKAIDSVNQPNTPSVMINTIKDSDNKACPPPWQRVPTDRNPKRKRFSNSPPQTATEITTSNRFSELPIDLTDDTTENPSTHVKKSSKPPPIILYGIEDLTKLTELLNNTVPSDSYSYKIINRDQLRVMTRSTEIYKDLIELIRNNGLIGHTFTQKQKKCYRIVIKNLHHTTPKSAITEAIENTGNKVRGEIVCGISRKNKKPLNMFFVNIEPGPNNTVVKSIQTIFHTRVTIEDPRKTNEIPQCTRCQQYGHTKNNCMRPYRCVKCGQGHRTTDCLKKDRNSPATCALCLGDHPANYKGCQVYKEIRSRKMIHAGNRNFPLVKTKATDTFNHKIEDFPPLKLSRYTKQQSTNKQEINTLHPPEFLRKEVTYLGHIIGQNGVQPNPDKVRAVTEFPTPKSPKDIKSFLGLVSYYRRFIQDFSKLAKPLTNLLKKDVPFIWENTQQLSFESLKDKLVSAPVLAYPDFSQPFILTCDASNYAISAILSQGQISQDRPIAFASRTMNKAECNYSVTEKECLAILFGTKVFRPYLYGNRFSIVTDHKPLQWLFNCKDPGSRLIRWRLKLEEFEYDIKYKKGKINSNADALSRFPVNPVQPESTSNSESKIENEPSQAVDKDLMDLLISPPSFDPETLNSPTSDPLALNDNDLLPFPEIKPIPESSEVLKENTSNHLPSTTRCSPTSDSPAAIPLAQQPDDNTEIINDLPDLSDDNYPAFLRALARKDNTSFNTIIQEHNEDISKSKYKIIILPTSIDLDESNPYVQNIMDNIPNSSEIISKERSLNSFISFENKDKLYYLLFFKVHHFDKSEYPDIYESLRTIRNELVIKLDLDSKPDISITDFKNPFDSHQYVKIYNMLLYLFNNSNINVHVYKGSIIYPSSSEIPKILRENHDIPIAGHLGSNRMLKRIQENFYWKNMRTDIENFVKKCVQCQTNKALRQINRAPMQITSTSTQPFQRISLDIVGPLPEAGPAKLRYILTIQDDLTKFSSAYPIRTTTAEETSECLLHYISIFGIPKMILTDQGTNFTSDLFRKTCEFLKIKNLWSSPYHPQTQGALERSHSTLKEYLRSFVNEEQSNWPRYVYTAMLTYNTSVHSTTNFTPFELTFGSKPLIPNSIYDEAPGATYPDYVRMLQNRLKYCRDKALDSIRRSKESSKNYYDTRTRPAKYKVGDYVYLKNHLRMRKALSPQWKGPYKVIRINGNNTLTLLINRRHVIHHYDQVKLAEAAP</sequence>
<dbReference type="PROSITE" id="PS50994">
    <property type="entry name" value="INTEGRASE"/>
    <property type="match status" value="1"/>
</dbReference>
<dbReference type="InterPro" id="IPR012337">
    <property type="entry name" value="RNaseH-like_sf"/>
</dbReference>
<dbReference type="InterPro" id="IPR006579">
    <property type="entry name" value="Pre_C2HC_dom"/>
</dbReference>
<accession>A0A9J7DZD6</accession>
<feature type="compositionally biased region" description="Polar residues" evidence="8">
    <location>
        <begin position="740"/>
        <end position="758"/>
    </location>
</feature>
<evidence type="ECO:0000256" key="3">
    <source>
        <dbReference type="ARBA" id="ARBA00022695"/>
    </source>
</evidence>
<dbReference type="SMART" id="SM00596">
    <property type="entry name" value="PRE_C2HC"/>
    <property type="match status" value="1"/>
</dbReference>
<dbReference type="Gene3D" id="3.30.70.270">
    <property type="match status" value="1"/>
</dbReference>
<dbReference type="Gene3D" id="2.30.30.850">
    <property type="match status" value="1"/>
</dbReference>
<keyword evidence="4" id="KW-0540">Nuclease</keyword>
<organism evidence="10 11">
    <name type="scientific">Spodoptera litura</name>
    <name type="common">Asian cotton leafworm</name>
    <dbReference type="NCBI Taxonomy" id="69820"/>
    <lineage>
        <taxon>Eukaryota</taxon>
        <taxon>Metazoa</taxon>
        <taxon>Ecdysozoa</taxon>
        <taxon>Arthropoda</taxon>
        <taxon>Hexapoda</taxon>
        <taxon>Insecta</taxon>
        <taxon>Pterygota</taxon>
        <taxon>Neoptera</taxon>
        <taxon>Endopterygota</taxon>
        <taxon>Lepidoptera</taxon>
        <taxon>Glossata</taxon>
        <taxon>Ditrysia</taxon>
        <taxon>Noctuoidea</taxon>
        <taxon>Noctuidae</taxon>
        <taxon>Amphipyrinae</taxon>
        <taxon>Spodoptera</taxon>
    </lineage>
</organism>
<evidence type="ECO:0000256" key="2">
    <source>
        <dbReference type="ARBA" id="ARBA00022679"/>
    </source>
</evidence>
<name>A0A9J7DZD6_SPOLT</name>
<dbReference type="Gene3D" id="3.30.420.10">
    <property type="entry name" value="Ribonuclease H-like superfamily/Ribonuclease H"/>
    <property type="match status" value="1"/>
</dbReference>
<evidence type="ECO:0000313" key="10">
    <source>
        <dbReference type="Proteomes" id="UP000301870"/>
    </source>
</evidence>
<evidence type="ECO:0000256" key="6">
    <source>
        <dbReference type="ARBA" id="ARBA00022801"/>
    </source>
</evidence>
<feature type="region of interest" description="Disordered" evidence="8">
    <location>
        <begin position="737"/>
        <end position="765"/>
    </location>
</feature>
<dbReference type="RefSeq" id="XP_022819396.1">
    <property type="nucleotide sequence ID" value="XM_022963628.1"/>
</dbReference>
<feature type="region of interest" description="Disordered" evidence="8">
    <location>
        <begin position="661"/>
        <end position="689"/>
    </location>
</feature>
<dbReference type="InterPro" id="IPR043128">
    <property type="entry name" value="Rev_trsase/Diguanyl_cyclase"/>
</dbReference>
<evidence type="ECO:0000259" key="9">
    <source>
        <dbReference type="PROSITE" id="PS50994"/>
    </source>
</evidence>
<evidence type="ECO:0000256" key="1">
    <source>
        <dbReference type="ARBA" id="ARBA00012493"/>
    </source>
</evidence>
<dbReference type="GO" id="GO:0003676">
    <property type="term" value="F:nucleic acid binding"/>
    <property type="evidence" value="ECO:0007669"/>
    <property type="project" value="InterPro"/>
</dbReference>
<dbReference type="SUPFAM" id="SSF57756">
    <property type="entry name" value="Retrovirus zinc finger-like domains"/>
    <property type="match status" value="1"/>
</dbReference>
<dbReference type="KEGG" id="sliu:111351609"/>
<proteinExistence type="predicted"/>
<keyword evidence="6" id="KW-0378">Hydrolase</keyword>
<dbReference type="GO" id="GO:0004519">
    <property type="term" value="F:endonuclease activity"/>
    <property type="evidence" value="ECO:0007669"/>
    <property type="project" value="UniProtKB-KW"/>
</dbReference>
<dbReference type="InterPro" id="IPR041373">
    <property type="entry name" value="RT_RNaseH"/>
</dbReference>
<dbReference type="FunFam" id="3.30.420.10:FF:000032">
    <property type="entry name" value="Retrovirus-related Pol polyprotein from transposon 297-like Protein"/>
    <property type="match status" value="1"/>
</dbReference>
<feature type="compositionally biased region" description="Polar residues" evidence="8">
    <location>
        <begin position="122"/>
        <end position="132"/>
    </location>
</feature>
<dbReference type="Pfam" id="PF17917">
    <property type="entry name" value="RT_RNaseH"/>
    <property type="match status" value="1"/>
</dbReference>
<dbReference type="SUPFAM" id="SSF53098">
    <property type="entry name" value="Ribonuclease H-like"/>
    <property type="match status" value="1"/>
</dbReference>
<dbReference type="Pfam" id="PF17921">
    <property type="entry name" value="Integrase_H2C2"/>
    <property type="match status" value="1"/>
</dbReference>
<dbReference type="PANTHER" id="PTHR37984">
    <property type="entry name" value="PROTEIN CBG26694"/>
    <property type="match status" value="1"/>
</dbReference>
<reference evidence="11" key="1">
    <citation type="submission" date="2025-08" db="UniProtKB">
        <authorList>
            <consortium name="RefSeq"/>
        </authorList>
    </citation>
    <scope>IDENTIFICATION</scope>
    <source>
        <strain evidence="11">Ishihara</strain>
        <tissue evidence="11">Whole body</tissue>
    </source>
</reference>
<dbReference type="FunFam" id="3.10.20.370:FF:000001">
    <property type="entry name" value="Retrovirus-related Pol polyprotein from transposon 17.6-like protein"/>
    <property type="match status" value="1"/>
</dbReference>
<evidence type="ECO:0000256" key="5">
    <source>
        <dbReference type="ARBA" id="ARBA00022759"/>
    </source>
</evidence>
<dbReference type="Pfam" id="PF00665">
    <property type="entry name" value="rve"/>
    <property type="match status" value="1"/>
</dbReference>
<dbReference type="InterPro" id="IPR041588">
    <property type="entry name" value="Integrase_H2C2"/>
</dbReference>
<dbReference type="Pfam" id="PF07530">
    <property type="entry name" value="PRE_C2HC"/>
    <property type="match status" value="1"/>
</dbReference>
<dbReference type="InterPro" id="IPR043502">
    <property type="entry name" value="DNA/RNA_pol_sf"/>
</dbReference>
<dbReference type="GO" id="GO:0016787">
    <property type="term" value="F:hydrolase activity"/>
    <property type="evidence" value="ECO:0007669"/>
    <property type="project" value="UniProtKB-KW"/>
</dbReference>
<dbReference type="GO" id="GO:0003964">
    <property type="term" value="F:RNA-directed DNA polymerase activity"/>
    <property type="evidence" value="ECO:0007669"/>
    <property type="project" value="UniProtKB-KW"/>
</dbReference>
<feature type="region of interest" description="Disordered" evidence="8">
    <location>
        <begin position="1"/>
        <end position="22"/>
    </location>
</feature>
<dbReference type="GO" id="GO:0008270">
    <property type="term" value="F:zinc ion binding"/>
    <property type="evidence" value="ECO:0007669"/>
    <property type="project" value="InterPro"/>
</dbReference>
<dbReference type="EC" id="2.7.7.49" evidence="1"/>
<feature type="domain" description="Integrase catalytic" evidence="9">
    <location>
        <begin position="1023"/>
        <end position="1182"/>
    </location>
</feature>
<evidence type="ECO:0000256" key="4">
    <source>
        <dbReference type="ARBA" id="ARBA00022722"/>
    </source>
</evidence>
<evidence type="ECO:0000313" key="11">
    <source>
        <dbReference type="RefSeq" id="XP_022819396.1"/>
    </source>
</evidence>
<dbReference type="InterPro" id="IPR036397">
    <property type="entry name" value="RNaseH_sf"/>
</dbReference>
<dbReference type="Gene3D" id="1.10.340.70">
    <property type="match status" value="1"/>
</dbReference>
<protein>
    <recommendedName>
        <fullName evidence="1">RNA-directed DNA polymerase</fullName>
        <ecNumber evidence="1">2.7.7.49</ecNumber>
    </recommendedName>
</protein>
<keyword evidence="3" id="KW-0548">Nucleotidyltransferase</keyword>
<dbReference type="InterPro" id="IPR050951">
    <property type="entry name" value="Retrovirus_Pol_polyprotein"/>
</dbReference>
<evidence type="ECO:0000256" key="8">
    <source>
        <dbReference type="SAM" id="MobiDB-lite"/>
    </source>
</evidence>
<dbReference type="InterPro" id="IPR036875">
    <property type="entry name" value="Znf_CCHC_sf"/>
</dbReference>
<dbReference type="Proteomes" id="UP000301870">
    <property type="component" value="Chromosome 14"/>
</dbReference>
<evidence type="ECO:0000256" key="7">
    <source>
        <dbReference type="ARBA" id="ARBA00022918"/>
    </source>
</evidence>
<dbReference type="OrthoDB" id="413122at2759"/>